<keyword evidence="2" id="KW-0732">Signal</keyword>
<keyword evidence="4" id="KW-1185">Reference proteome</keyword>
<accession>A0ABP6PXX8</accession>
<feature type="signal peptide" evidence="2">
    <location>
        <begin position="1"/>
        <end position="23"/>
    </location>
</feature>
<dbReference type="RefSeq" id="WP_344821736.1">
    <property type="nucleotide sequence ID" value="NZ_BAAAUV010000001.1"/>
</dbReference>
<keyword evidence="1" id="KW-0812">Transmembrane</keyword>
<feature type="transmembrane region" description="Helical" evidence="1">
    <location>
        <begin position="148"/>
        <end position="168"/>
    </location>
</feature>
<proteinExistence type="predicted"/>
<gene>
    <name evidence="3" type="ORF">GCM10010468_05680</name>
</gene>
<evidence type="ECO:0000313" key="3">
    <source>
        <dbReference type="EMBL" id="GAA3195434.1"/>
    </source>
</evidence>
<evidence type="ECO:0000256" key="1">
    <source>
        <dbReference type="SAM" id="Phobius"/>
    </source>
</evidence>
<name>A0ABP6PXX8_9ACTN</name>
<reference evidence="4" key="1">
    <citation type="journal article" date="2019" name="Int. J. Syst. Evol. Microbiol.">
        <title>The Global Catalogue of Microorganisms (GCM) 10K type strain sequencing project: providing services to taxonomists for standard genome sequencing and annotation.</title>
        <authorList>
            <consortium name="The Broad Institute Genomics Platform"/>
            <consortium name="The Broad Institute Genome Sequencing Center for Infectious Disease"/>
            <person name="Wu L."/>
            <person name="Ma J."/>
        </authorList>
    </citation>
    <scope>NUCLEOTIDE SEQUENCE [LARGE SCALE GENOMIC DNA]</scope>
    <source>
        <strain evidence="4">JCM 9377</strain>
    </source>
</reference>
<protein>
    <recommendedName>
        <fullName evidence="5">Neocarzinostatin family protein</fullName>
    </recommendedName>
</protein>
<evidence type="ECO:0000256" key="2">
    <source>
        <dbReference type="SAM" id="SignalP"/>
    </source>
</evidence>
<feature type="chain" id="PRO_5045753273" description="Neocarzinostatin family protein" evidence="2">
    <location>
        <begin position="24"/>
        <end position="173"/>
    </location>
</feature>
<evidence type="ECO:0008006" key="5">
    <source>
        <dbReference type="Google" id="ProtNLM"/>
    </source>
</evidence>
<dbReference type="Proteomes" id="UP001501237">
    <property type="component" value="Unassembled WGS sequence"/>
</dbReference>
<sequence length="173" mass="18128">MRGVALIMAVGGVLLATAGPALADGGLEVNPSTAYRGQTIGISTGDNCRDNDGTATVYSKAFGKVQTTVREGEADVSVTIRSNVEYDVYSITLTCHPSNRKISGAVTVKKATPKRCWQDSYGKWHGKCYHRGPETGFGGSLTDGPTPMALAGFGLLGTASIVAATAWMRRGRV</sequence>
<dbReference type="EMBL" id="BAAAUV010000001">
    <property type="protein sequence ID" value="GAA3195434.1"/>
    <property type="molecule type" value="Genomic_DNA"/>
</dbReference>
<comment type="caution">
    <text evidence="3">The sequence shown here is derived from an EMBL/GenBank/DDBJ whole genome shotgun (WGS) entry which is preliminary data.</text>
</comment>
<keyword evidence="1" id="KW-0472">Membrane</keyword>
<organism evidence="3 4">
    <name type="scientific">Actinocorallia longicatena</name>
    <dbReference type="NCBI Taxonomy" id="111803"/>
    <lineage>
        <taxon>Bacteria</taxon>
        <taxon>Bacillati</taxon>
        <taxon>Actinomycetota</taxon>
        <taxon>Actinomycetes</taxon>
        <taxon>Streptosporangiales</taxon>
        <taxon>Thermomonosporaceae</taxon>
        <taxon>Actinocorallia</taxon>
    </lineage>
</organism>
<evidence type="ECO:0000313" key="4">
    <source>
        <dbReference type="Proteomes" id="UP001501237"/>
    </source>
</evidence>
<keyword evidence="1" id="KW-1133">Transmembrane helix</keyword>